<accession>B8BLB1</accession>
<sequence length="332" mass="37370">MASSGGGGDKGIVTGMVTHPKPLVDAMLSRQETSTTAKEIILAPNKQALESTSQSKDKMIQANPKTLPATGASDTYSTGPGAYTEGDMEEEEDEAVEVLLEDDEVQLAGQWTVLSRFYSLRSPNQAALFDDMKRAWRLRANMKVKSLRDNMFIITFSSEGDYNFVLQGGPWLHRGDALLVAKFDGLTSPSMVPLEFVPIWVRIYDLPLVLMTKRRGELYGSKLGHVREVDVGEDGRNKHDFFRILVDLSVKKPLKTSLAIKINVQGSEAVRRFELRYERVPFFYFICGYIGHSDKDCDKRIANIDQPFRYSAELRCSPLKPFERRMSTIRGQ</sequence>
<dbReference type="Pfam" id="PF14111">
    <property type="entry name" value="DUF4283"/>
    <property type="match status" value="1"/>
</dbReference>
<dbReference type="EMBL" id="CM000136">
    <property type="protein sequence ID" value="EEC68447.1"/>
    <property type="molecule type" value="Genomic_DNA"/>
</dbReference>
<dbReference type="Gramene" id="BGIOSGA033723-TA">
    <property type="protein sequence ID" value="BGIOSGA033723-PA"/>
    <property type="gene ID" value="BGIOSGA033723"/>
</dbReference>
<evidence type="ECO:0000259" key="3">
    <source>
        <dbReference type="Pfam" id="PF14392"/>
    </source>
</evidence>
<evidence type="ECO:0000259" key="2">
    <source>
        <dbReference type="Pfam" id="PF14111"/>
    </source>
</evidence>
<evidence type="ECO:0000256" key="1">
    <source>
        <dbReference type="SAM" id="MobiDB-lite"/>
    </source>
</evidence>
<evidence type="ECO:0008006" key="6">
    <source>
        <dbReference type="Google" id="ProtNLM"/>
    </source>
</evidence>
<dbReference type="OMA" id="MILARVY"/>
<dbReference type="InterPro" id="IPR040256">
    <property type="entry name" value="At4g02000-like"/>
</dbReference>
<feature type="region of interest" description="Disordered" evidence="1">
    <location>
        <begin position="37"/>
        <end position="58"/>
    </location>
</feature>
<feature type="region of interest" description="Disordered" evidence="1">
    <location>
        <begin position="63"/>
        <end position="82"/>
    </location>
</feature>
<feature type="domain" description="Zinc knuckle CX2CX4HX4C" evidence="3">
    <location>
        <begin position="250"/>
        <end position="299"/>
    </location>
</feature>
<dbReference type="InterPro" id="IPR025558">
    <property type="entry name" value="DUF4283"/>
</dbReference>
<dbReference type="Proteomes" id="UP000007015">
    <property type="component" value="Chromosome 11"/>
</dbReference>
<feature type="domain" description="DUF4283" evidence="2">
    <location>
        <begin position="110"/>
        <end position="183"/>
    </location>
</feature>
<reference evidence="4 5" key="1">
    <citation type="journal article" date="2005" name="PLoS Biol.">
        <title>The genomes of Oryza sativa: a history of duplications.</title>
        <authorList>
            <person name="Yu J."/>
            <person name="Wang J."/>
            <person name="Lin W."/>
            <person name="Li S."/>
            <person name="Li H."/>
            <person name="Zhou J."/>
            <person name="Ni P."/>
            <person name="Dong W."/>
            <person name="Hu S."/>
            <person name="Zeng C."/>
            <person name="Zhang J."/>
            <person name="Zhang Y."/>
            <person name="Li R."/>
            <person name="Xu Z."/>
            <person name="Li S."/>
            <person name="Li X."/>
            <person name="Zheng H."/>
            <person name="Cong L."/>
            <person name="Lin L."/>
            <person name="Yin J."/>
            <person name="Geng J."/>
            <person name="Li G."/>
            <person name="Shi J."/>
            <person name="Liu J."/>
            <person name="Lv H."/>
            <person name="Li J."/>
            <person name="Wang J."/>
            <person name="Deng Y."/>
            <person name="Ran L."/>
            <person name="Shi X."/>
            <person name="Wang X."/>
            <person name="Wu Q."/>
            <person name="Li C."/>
            <person name="Ren X."/>
            <person name="Wang J."/>
            <person name="Wang X."/>
            <person name="Li D."/>
            <person name="Liu D."/>
            <person name="Zhang X."/>
            <person name="Ji Z."/>
            <person name="Zhao W."/>
            <person name="Sun Y."/>
            <person name="Zhang Z."/>
            <person name="Bao J."/>
            <person name="Han Y."/>
            <person name="Dong L."/>
            <person name="Ji J."/>
            <person name="Chen P."/>
            <person name="Wu S."/>
            <person name="Liu J."/>
            <person name="Xiao Y."/>
            <person name="Bu D."/>
            <person name="Tan J."/>
            <person name="Yang L."/>
            <person name="Ye C."/>
            <person name="Zhang J."/>
            <person name="Xu J."/>
            <person name="Zhou Y."/>
            <person name="Yu Y."/>
            <person name="Zhang B."/>
            <person name="Zhuang S."/>
            <person name="Wei H."/>
            <person name="Liu B."/>
            <person name="Lei M."/>
            <person name="Yu H."/>
            <person name="Li Y."/>
            <person name="Xu H."/>
            <person name="Wei S."/>
            <person name="He X."/>
            <person name="Fang L."/>
            <person name="Zhang Z."/>
            <person name="Zhang Y."/>
            <person name="Huang X."/>
            <person name="Su Z."/>
            <person name="Tong W."/>
            <person name="Li J."/>
            <person name="Tong Z."/>
            <person name="Li S."/>
            <person name="Ye J."/>
            <person name="Wang L."/>
            <person name="Fang L."/>
            <person name="Lei T."/>
            <person name="Chen C."/>
            <person name="Chen H."/>
            <person name="Xu Z."/>
            <person name="Li H."/>
            <person name="Huang H."/>
            <person name="Zhang F."/>
            <person name="Xu H."/>
            <person name="Li N."/>
            <person name="Zhao C."/>
            <person name="Li S."/>
            <person name="Dong L."/>
            <person name="Huang Y."/>
            <person name="Li L."/>
            <person name="Xi Y."/>
            <person name="Qi Q."/>
            <person name="Li W."/>
            <person name="Zhang B."/>
            <person name="Hu W."/>
            <person name="Zhang Y."/>
            <person name="Tian X."/>
            <person name="Jiao Y."/>
            <person name="Liang X."/>
            <person name="Jin J."/>
            <person name="Gao L."/>
            <person name="Zheng W."/>
            <person name="Hao B."/>
            <person name="Liu S."/>
            <person name="Wang W."/>
            <person name="Yuan L."/>
            <person name="Cao M."/>
            <person name="McDermott J."/>
            <person name="Samudrala R."/>
            <person name="Wang J."/>
            <person name="Wong G.K."/>
            <person name="Yang H."/>
        </authorList>
    </citation>
    <scope>NUCLEOTIDE SEQUENCE [LARGE SCALE GENOMIC DNA]</scope>
    <source>
        <strain evidence="5">cv. 93-11</strain>
    </source>
</reference>
<dbReference type="InterPro" id="IPR025836">
    <property type="entry name" value="Zn_knuckle_CX2CX4HX4C"/>
</dbReference>
<evidence type="ECO:0000313" key="4">
    <source>
        <dbReference type="EMBL" id="EEC68447.1"/>
    </source>
</evidence>
<gene>
    <name evidence="4" type="ORF">OsI_36657</name>
</gene>
<evidence type="ECO:0000313" key="5">
    <source>
        <dbReference type="Proteomes" id="UP000007015"/>
    </source>
</evidence>
<dbReference type="STRING" id="39946.B8BLB1"/>
<dbReference type="AlphaFoldDB" id="B8BLB1"/>
<dbReference type="PANTHER" id="PTHR31286:SF166">
    <property type="entry name" value="OS01G0177800 PROTEIN"/>
    <property type="match status" value="1"/>
</dbReference>
<organism evidence="4 5">
    <name type="scientific">Oryza sativa subsp. indica</name>
    <name type="common">Rice</name>
    <dbReference type="NCBI Taxonomy" id="39946"/>
    <lineage>
        <taxon>Eukaryota</taxon>
        <taxon>Viridiplantae</taxon>
        <taxon>Streptophyta</taxon>
        <taxon>Embryophyta</taxon>
        <taxon>Tracheophyta</taxon>
        <taxon>Spermatophyta</taxon>
        <taxon>Magnoliopsida</taxon>
        <taxon>Liliopsida</taxon>
        <taxon>Poales</taxon>
        <taxon>Poaceae</taxon>
        <taxon>BOP clade</taxon>
        <taxon>Oryzoideae</taxon>
        <taxon>Oryzeae</taxon>
        <taxon>Oryzinae</taxon>
        <taxon>Oryza</taxon>
        <taxon>Oryza sativa</taxon>
    </lineage>
</organism>
<dbReference type="PANTHER" id="PTHR31286">
    <property type="entry name" value="GLYCINE-RICH CELL WALL STRUCTURAL PROTEIN 1.8-LIKE"/>
    <property type="match status" value="1"/>
</dbReference>
<keyword evidence="5" id="KW-1185">Reference proteome</keyword>
<dbReference type="Pfam" id="PF14392">
    <property type="entry name" value="zf-CCHC_4"/>
    <property type="match status" value="1"/>
</dbReference>
<name>B8BLB1_ORYSI</name>
<dbReference type="HOGENOM" id="CLU_048360_0_0_1"/>
<proteinExistence type="predicted"/>
<protein>
    <recommendedName>
        <fullName evidence="6">DUF4283 domain-containing protein</fullName>
    </recommendedName>
</protein>